<evidence type="ECO:0000259" key="4">
    <source>
        <dbReference type="PROSITE" id="PS50949"/>
    </source>
</evidence>
<name>A0ABU0IZW8_9CAUL</name>
<keyword evidence="1" id="KW-0805">Transcription regulation</keyword>
<dbReference type="PRINTS" id="PR00035">
    <property type="entry name" value="HTHGNTR"/>
</dbReference>
<evidence type="ECO:0000256" key="2">
    <source>
        <dbReference type="ARBA" id="ARBA00023125"/>
    </source>
</evidence>
<proteinExistence type="predicted"/>
<dbReference type="Gene3D" id="1.20.120.530">
    <property type="entry name" value="GntR ligand-binding domain-like"/>
    <property type="match status" value="1"/>
</dbReference>
<dbReference type="InterPro" id="IPR000524">
    <property type="entry name" value="Tscrpt_reg_HTH_GntR"/>
</dbReference>
<keyword evidence="2 5" id="KW-0238">DNA-binding</keyword>
<dbReference type="EMBL" id="JAUSVS010000016">
    <property type="protein sequence ID" value="MDQ0466905.1"/>
    <property type="molecule type" value="Genomic_DNA"/>
</dbReference>
<dbReference type="PROSITE" id="PS50949">
    <property type="entry name" value="HTH_GNTR"/>
    <property type="match status" value="1"/>
</dbReference>
<dbReference type="InterPro" id="IPR036390">
    <property type="entry name" value="WH_DNA-bd_sf"/>
</dbReference>
<accession>A0ABU0IZW8</accession>
<evidence type="ECO:0000256" key="1">
    <source>
        <dbReference type="ARBA" id="ARBA00023015"/>
    </source>
</evidence>
<dbReference type="PANTHER" id="PTHR43537">
    <property type="entry name" value="TRANSCRIPTIONAL REGULATOR, GNTR FAMILY"/>
    <property type="match status" value="1"/>
</dbReference>
<dbReference type="InterPro" id="IPR011711">
    <property type="entry name" value="GntR_C"/>
</dbReference>
<keyword evidence="6" id="KW-1185">Reference proteome</keyword>
<dbReference type="PANTHER" id="PTHR43537:SF24">
    <property type="entry name" value="GLUCONATE OPERON TRANSCRIPTIONAL REPRESSOR"/>
    <property type="match status" value="1"/>
</dbReference>
<dbReference type="SMART" id="SM00345">
    <property type="entry name" value="HTH_GNTR"/>
    <property type="match status" value="1"/>
</dbReference>
<dbReference type="GO" id="GO:0003677">
    <property type="term" value="F:DNA binding"/>
    <property type="evidence" value="ECO:0007669"/>
    <property type="project" value="UniProtKB-KW"/>
</dbReference>
<evidence type="ECO:0000313" key="5">
    <source>
        <dbReference type="EMBL" id="MDQ0466905.1"/>
    </source>
</evidence>
<dbReference type="SMART" id="SM00895">
    <property type="entry name" value="FCD"/>
    <property type="match status" value="1"/>
</dbReference>
<dbReference type="InterPro" id="IPR036388">
    <property type="entry name" value="WH-like_DNA-bd_sf"/>
</dbReference>
<dbReference type="SUPFAM" id="SSF48008">
    <property type="entry name" value="GntR ligand-binding domain-like"/>
    <property type="match status" value="1"/>
</dbReference>
<protein>
    <submittedName>
        <fullName evidence="5">DNA-binding FadR family transcriptional regulator</fullName>
    </submittedName>
</protein>
<sequence length="227" mass="25221">MALEIVRDIVDHDLQTGDRLPHEPEMLAQYRVSRSSLREALRLLETQGLIAIRPGAGAGTVVGEAAPSNLGRTLTLYLHMSDGTYDDLLKAWMLTEPLLAGLAAANPDREWVREVMEPFLATHDGGPQRDIPSGLAFHDAVAELSDNRTLALTLRAIGFIVSDHVLMMKDRDGLETFIVDDHCGLAQAIIDGDSALAQRLMAEHVRHVVDDFRAFWPRRVGQRVTWR</sequence>
<evidence type="ECO:0000313" key="6">
    <source>
        <dbReference type="Proteomes" id="UP001228905"/>
    </source>
</evidence>
<evidence type="ECO:0000256" key="3">
    <source>
        <dbReference type="ARBA" id="ARBA00023163"/>
    </source>
</evidence>
<keyword evidence="3" id="KW-0804">Transcription</keyword>
<dbReference type="InterPro" id="IPR008920">
    <property type="entry name" value="TF_FadR/GntR_C"/>
</dbReference>
<dbReference type="Pfam" id="PF00392">
    <property type="entry name" value="GntR"/>
    <property type="match status" value="1"/>
</dbReference>
<dbReference type="SUPFAM" id="SSF46785">
    <property type="entry name" value="Winged helix' DNA-binding domain"/>
    <property type="match status" value="1"/>
</dbReference>
<dbReference type="Gene3D" id="1.10.10.10">
    <property type="entry name" value="Winged helix-like DNA-binding domain superfamily/Winged helix DNA-binding domain"/>
    <property type="match status" value="1"/>
</dbReference>
<dbReference type="CDD" id="cd07377">
    <property type="entry name" value="WHTH_GntR"/>
    <property type="match status" value="1"/>
</dbReference>
<feature type="domain" description="HTH gntR-type" evidence="4">
    <location>
        <begin position="1"/>
        <end position="65"/>
    </location>
</feature>
<dbReference type="Proteomes" id="UP001228905">
    <property type="component" value="Unassembled WGS sequence"/>
</dbReference>
<gene>
    <name evidence="5" type="ORF">QO010_004702</name>
</gene>
<organism evidence="5 6">
    <name type="scientific">Caulobacter ginsengisoli</name>
    <dbReference type="NCBI Taxonomy" id="400775"/>
    <lineage>
        <taxon>Bacteria</taxon>
        <taxon>Pseudomonadati</taxon>
        <taxon>Pseudomonadota</taxon>
        <taxon>Alphaproteobacteria</taxon>
        <taxon>Caulobacterales</taxon>
        <taxon>Caulobacteraceae</taxon>
        <taxon>Caulobacter</taxon>
    </lineage>
</organism>
<dbReference type="Pfam" id="PF07729">
    <property type="entry name" value="FCD"/>
    <property type="match status" value="1"/>
</dbReference>
<reference evidence="5 6" key="1">
    <citation type="submission" date="2023-07" db="EMBL/GenBank/DDBJ databases">
        <title>Genomic Encyclopedia of Type Strains, Phase IV (KMG-IV): sequencing the most valuable type-strain genomes for metagenomic binning, comparative biology and taxonomic classification.</title>
        <authorList>
            <person name="Goeker M."/>
        </authorList>
    </citation>
    <scope>NUCLEOTIDE SEQUENCE [LARGE SCALE GENOMIC DNA]</scope>
    <source>
        <strain evidence="5 6">DSM 18695</strain>
    </source>
</reference>
<comment type="caution">
    <text evidence="5">The sequence shown here is derived from an EMBL/GenBank/DDBJ whole genome shotgun (WGS) entry which is preliminary data.</text>
</comment>
<dbReference type="RefSeq" id="WP_307353131.1">
    <property type="nucleotide sequence ID" value="NZ_JAUSVS010000016.1"/>
</dbReference>